<dbReference type="STRING" id="1003195.SCATT_34660"/>
<keyword evidence="1" id="KW-0418">Kinase</keyword>
<dbReference type="PATRIC" id="fig|1003195.11.peg.4944"/>
<keyword evidence="4" id="KW-1185">Reference proteome</keyword>
<dbReference type="EMBL" id="CP003219">
    <property type="protein sequence ID" value="AEW95837.1"/>
    <property type="molecule type" value="Genomic_DNA"/>
</dbReference>
<dbReference type="SUPFAM" id="SSF55874">
    <property type="entry name" value="ATPase domain of HSP90 chaperone/DNA topoisomerase II/histidine kinase"/>
    <property type="match status" value="1"/>
</dbReference>
<organism evidence="3 4">
    <name type="scientific">Streptantibioticus cattleyicolor (strain ATCC 35852 / DSM 46488 / JCM 4925 / NBRC 14057 / NRRL 8057)</name>
    <name type="common">Streptomyces cattleya</name>
    <dbReference type="NCBI Taxonomy" id="1003195"/>
    <lineage>
        <taxon>Bacteria</taxon>
        <taxon>Bacillati</taxon>
        <taxon>Actinomycetota</taxon>
        <taxon>Actinomycetes</taxon>
        <taxon>Kitasatosporales</taxon>
        <taxon>Streptomycetaceae</taxon>
        <taxon>Streptantibioticus</taxon>
    </lineage>
</organism>
<feature type="domain" description="Histidine kinase/HSP90-like ATPase" evidence="2">
    <location>
        <begin position="10"/>
        <end position="127"/>
    </location>
</feature>
<dbReference type="InterPro" id="IPR050267">
    <property type="entry name" value="Anti-sigma-factor_SerPK"/>
</dbReference>
<accession>F8JXF7</accession>
<dbReference type="InterPro" id="IPR036890">
    <property type="entry name" value="HATPase_C_sf"/>
</dbReference>
<accession>G8WSK3</accession>
<evidence type="ECO:0000259" key="2">
    <source>
        <dbReference type="Pfam" id="PF13581"/>
    </source>
</evidence>
<name>F8JXF7_STREN</name>
<dbReference type="HOGENOM" id="CLU_090336_4_0_11"/>
<dbReference type="Gene3D" id="3.30.565.10">
    <property type="entry name" value="Histidine kinase-like ATPase, C-terminal domain"/>
    <property type="match status" value="1"/>
</dbReference>
<dbReference type="RefSeq" id="WP_014144201.1">
    <property type="nucleotide sequence ID" value="NC_016111.1"/>
</dbReference>
<gene>
    <name evidence="3" type="ordered locus">SCATT_34660</name>
</gene>
<sequence length="132" mass="14185">MPATEFSLVFPPDPAWVRAARHAVTTMLTTARREELADTAALLTSEAVTNAVNACRASGCGTPITLFGEWVDRRLRVLVHDEARGMPQARTPGPEAESGRGLALIHGCATEWGVCRYGAGRGKTVWFEYAAG</sequence>
<dbReference type="OrthoDB" id="4171713at2"/>
<proteinExistence type="predicted"/>
<dbReference type="GO" id="GO:0004674">
    <property type="term" value="F:protein serine/threonine kinase activity"/>
    <property type="evidence" value="ECO:0007669"/>
    <property type="project" value="UniProtKB-KW"/>
</dbReference>
<dbReference type="CDD" id="cd16936">
    <property type="entry name" value="HATPase_RsbW-like"/>
    <property type="match status" value="1"/>
</dbReference>
<dbReference type="eggNOG" id="COG2172">
    <property type="taxonomic scope" value="Bacteria"/>
</dbReference>
<evidence type="ECO:0000256" key="1">
    <source>
        <dbReference type="ARBA" id="ARBA00022527"/>
    </source>
</evidence>
<dbReference type="KEGG" id="sct:SCAT_3480"/>
<dbReference type="KEGG" id="scy:SCATT_34660"/>
<keyword evidence="1" id="KW-0808">Transferase</keyword>
<dbReference type="Proteomes" id="UP000007842">
    <property type="component" value="Chromosome"/>
</dbReference>
<dbReference type="AlphaFoldDB" id="F8JXF7"/>
<evidence type="ECO:0000313" key="4">
    <source>
        <dbReference type="Proteomes" id="UP000007842"/>
    </source>
</evidence>
<dbReference type="InterPro" id="IPR003594">
    <property type="entry name" value="HATPase_dom"/>
</dbReference>
<dbReference type="PANTHER" id="PTHR35526">
    <property type="entry name" value="ANTI-SIGMA-F FACTOR RSBW-RELATED"/>
    <property type="match status" value="1"/>
</dbReference>
<dbReference type="PANTHER" id="PTHR35526:SF3">
    <property type="entry name" value="ANTI-SIGMA-F FACTOR RSBW"/>
    <property type="match status" value="1"/>
</dbReference>
<dbReference type="Pfam" id="PF13581">
    <property type="entry name" value="HATPase_c_2"/>
    <property type="match status" value="1"/>
</dbReference>
<protein>
    <recommendedName>
        <fullName evidence="2">Histidine kinase/HSP90-like ATPase domain-containing protein</fullName>
    </recommendedName>
</protein>
<keyword evidence="1" id="KW-0723">Serine/threonine-protein kinase</keyword>
<reference evidence="4" key="1">
    <citation type="submission" date="2011-12" db="EMBL/GenBank/DDBJ databases">
        <title>Complete genome sequence of Streptomyces cattleya strain DSM 46488.</title>
        <authorList>
            <person name="Ou H.-Y."/>
            <person name="Li P."/>
            <person name="Zhao C."/>
            <person name="O'Hagan D."/>
            <person name="Deng Z."/>
        </authorList>
    </citation>
    <scope>NUCLEOTIDE SEQUENCE [LARGE SCALE GENOMIC DNA]</scope>
    <source>
        <strain evidence="4">ATCC 35852 / DSM 46488 / JCM 4925 / NBRC 14057 / NRRL 8057</strain>
    </source>
</reference>
<evidence type="ECO:0000313" key="3">
    <source>
        <dbReference type="EMBL" id="AEW95837.1"/>
    </source>
</evidence>